<name>A0A8T0XRE8_PANVG</name>
<dbReference type="AlphaFoldDB" id="A0A8T0XRE8"/>
<evidence type="ECO:0000256" key="1">
    <source>
        <dbReference type="SAM" id="MobiDB-lite"/>
    </source>
</evidence>
<organism evidence="2 3">
    <name type="scientific">Panicum virgatum</name>
    <name type="common">Blackwell switchgrass</name>
    <dbReference type="NCBI Taxonomy" id="38727"/>
    <lineage>
        <taxon>Eukaryota</taxon>
        <taxon>Viridiplantae</taxon>
        <taxon>Streptophyta</taxon>
        <taxon>Embryophyta</taxon>
        <taxon>Tracheophyta</taxon>
        <taxon>Spermatophyta</taxon>
        <taxon>Magnoliopsida</taxon>
        <taxon>Liliopsida</taxon>
        <taxon>Poales</taxon>
        <taxon>Poaceae</taxon>
        <taxon>PACMAD clade</taxon>
        <taxon>Panicoideae</taxon>
        <taxon>Panicodae</taxon>
        <taxon>Paniceae</taxon>
        <taxon>Panicinae</taxon>
        <taxon>Panicum</taxon>
        <taxon>Panicum sect. Hiantes</taxon>
    </lineage>
</organism>
<gene>
    <name evidence="2" type="ORF">PVAP13_1KG208690</name>
</gene>
<comment type="caution">
    <text evidence="2">The sequence shown here is derived from an EMBL/GenBank/DDBJ whole genome shotgun (WGS) entry which is preliminary data.</text>
</comment>
<dbReference type="EMBL" id="CM029037">
    <property type="protein sequence ID" value="KAG2661635.1"/>
    <property type="molecule type" value="Genomic_DNA"/>
</dbReference>
<keyword evidence="3" id="KW-1185">Reference proteome</keyword>
<dbReference type="Proteomes" id="UP000823388">
    <property type="component" value="Chromosome 1K"/>
</dbReference>
<protein>
    <submittedName>
        <fullName evidence="2">Uncharacterized protein</fullName>
    </submittedName>
</protein>
<accession>A0A8T0XRE8</accession>
<evidence type="ECO:0000313" key="3">
    <source>
        <dbReference type="Proteomes" id="UP000823388"/>
    </source>
</evidence>
<reference evidence="2" key="1">
    <citation type="submission" date="2020-05" db="EMBL/GenBank/DDBJ databases">
        <title>WGS assembly of Panicum virgatum.</title>
        <authorList>
            <person name="Lovell J.T."/>
            <person name="Jenkins J."/>
            <person name="Shu S."/>
            <person name="Juenger T.E."/>
            <person name="Schmutz J."/>
        </authorList>
    </citation>
    <scope>NUCLEOTIDE SEQUENCE</scope>
    <source>
        <strain evidence="2">AP13</strain>
    </source>
</reference>
<feature type="compositionally biased region" description="Polar residues" evidence="1">
    <location>
        <begin position="20"/>
        <end position="42"/>
    </location>
</feature>
<feature type="region of interest" description="Disordered" evidence="1">
    <location>
        <begin position="161"/>
        <end position="266"/>
    </location>
</feature>
<sequence>MAGPKRSPNFPSPAKETGNKEPTQNFRASSHHTFSSPQQYHQESPKFPREARNLLPPIRSTRTEPRAANKTPVVLARHSSAPQLRSTVPRCEKQGMKEPSNSTKWHRSTPPDATESPPADPKLTQHHRYRDPASDCLRANIQTHSSPHIYPSITYETGRSLPSAITKSLGRTQHARKGQSNRSSPHGSTLATRPVVPRRVEAGAEQGDEGELPALTSASRSAGERKAATARQDARTAEQARRVRAVPPPPPPRLVFAWEEAKSGRG</sequence>
<feature type="region of interest" description="Disordered" evidence="1">
    <location>
        <begin position="1"/>
        <end position="140"/>
    </location>
</feature>
<feature type="compositionally biased region" description="Basic and acidic residues" evidence="1">
    <location>
        <begin position="43"/>
        <end position="52"/>
    </location>
</feature>
<feature type="compositionally biased region" description="Basic and acidic residues" evidence="1">
    <location>
        <begin position="222"/>
        <end position="241"/>
    </location>
</feature>
<proteinExistence type="predicted"/>
<evidence type="ECO:0000313" key="2">
    <source>
        <dbReference type="EMBL" id="KAG2661635.1"/>
    </source>
</evidence>
<feature type="compositionally biased region" description="Polar residues" evidence="1">
    <location>
        <begin position="180"/>
        <end position="191"/>
    </location>
</feature>